<name>A0A8J4U6A2_CLAMG</name>
<dbReference type="Pfam" id="PF00046">
    <property type="entry name" value="Homeodomain"/>
    <property type="match status" value="1"/>
</dbReference>
<keyword evidence="2 3" id="KW-0371">Homeobox</keyword>
<protein>
    <submittedName>
        <fullName evidence="5">Intestine-specific homeobox-like</fullName>
    </submittedName>
</protein>
<dbReference type="InterPro" id="IPR001356">
    <property type="entry name" value="HD"/>
</dbReference>
<comment type="subcellular location">
    <subcellularLocation>
        <location evidence="1 2 3">Nucleus</location>
    </subcellularLocation>
</comment>
<evidence type="ECO:0000256" key="1">
    <source>
        <dbReference type="ARBA" id="ARBA00004123"/>
    </source>
</evidence>
<dbReference type="PANTHER" id="PTHR24329">
    <property type="entry name" value="HOMEOBOX PROTEIN ARISTALESS"/>
    <property type="match status" value="1"/>
</dbReference>
<dbReference type="PROSITE" id="PS50071">
    <property type="entry name" value="HOMEOBOX_2"/>
    <property type="match status" value="1"/>
</dbReference>
<accession>A0A8J4U6A2</accession>
<dbReference type="SMART" id="SM00389">
    <property type="entry name" value="HOX"/>
    <property type="match status" value="1"/>
</dbReference>
<gene>
    <name evidence="5" type="ORF">DAT39_017274</name>
</gene>
<keyword evidence="6" id="KW-1185">Reference proteome</keyword>
<evidence type="ECO:0000313" key="5">
    <source>
        <dbReference type="EMBL" id="KAF5893022.1"/>
    </source>
</evidence>
<dbReference type="InterPro" id="IPR050649">
    <property type="entry name" value="Paired_Homeobox_TFs"/>
</dbReference>
<keyword evidence="2 3" id="KW-0238">DNA-binding</keyword>
<dbReference type="GO" id="GO:0005634">
    <property type="term" value="C:nucleus"/>
    <property type="evidence" value="ECO:0007669"/>
    <property type="project" value="UniProtKB-SubCell"/>
</dbReference>
<evidence type="ECO:0000313" key="6">
    <source>
        <dbReference type="Proteomes" id="UP000727407"/>
    </source>
</evidence>
<comment type="caution">
    <text evidence="5">The sequence shown here is derived from an EMBL/GenBank/DDBJ whole genome shotgun (WGS) entry which is preliminary data.</text>
</comment>
<dbReference type="AlphaFoldDB" id="A0A8J4U6A2"/>
<dbReference type="SUPFAM" id="SSF46689">
    <property type="entry name" value="Homeodomain-like"/>
    <property type="match status" value="1"/>
</dbReference>
<keyword evidence="2 3" id="KW-0539">Nucleus</keyword>
<proteinExistence type="predicted"/>
<reference evidence="5" key="1">
    <citation type="submission" date="2020-07" db="EMBL/GenBank/DDBJ databases">
        <title>Clarias magur genome sequencing, assembly and annotation.</title>
        <authorList>
            <person name="Kushwaha B."/>
            <person name="Kumar R."/>
            <person name="Das P."/>
            <person name="Joshi C.G."/>
            <person name="Kumar D."/>
            <person name="Nagpure N.S."/>
            <person name="Pandey M."/>
            <person name="Agarwal S."/>
            <person name="Srivastava S."/>
            <person name="Singh M."/>
            <person name="Sahoo L."/>
            <person name="Jayasankar P."/>
            <person name="Meher P.K."/>
            <person name="Koringa P.G."/>
            <person name="Iquebal M.A."/>
            <person name="Das S.P."/>
            <person name="Bit A."/>
            <person name="Patnaik S."/>
            <person name="Patel N."/>
            <person name="Shah T.M."/>
            <person name="Hinsu A."/>
            <person name="Jena J.K."/>
        </authorList>
    </citation>
    <scope>NUCLEOTIDE SEQUENCE</scope>
    <source>
        <strain evidence="5">CIFAMagur01</strain>
        <tissue evidence="5">Testis</tissue>
    </source>
</reference>
<dbReference type="EMBL" id="QNUK01000460">
    <property type="protein sequence ID" value="KAF5893022.1"/>
    <property type="molecule type" value="Genomic_DNA"/>
</dbReference>
<dbReference type="GO" id="GO:0000977">
    <property type="term" value="F:RNA polymerase II transcription regulatory region sequence-specific DNA binding"/>
    <property type="evidence" value="ECO:0007669"/>
    <property type="project" value="TreeGrafter"/>
</dbReference>
<evidence type="ECO:0000256" key="2">
    <source>
        <dbReference type="PROSITE-ProRule" id="PRU00108"/>
    </source>
</evidence>
<dbReference type="Proteomes" id="UP000727407">
    <property type="component" value="Unassembled WGS sequence"/>
</dbReference>
<organism evidence="5 6">
    <name type="scientific">Clarias magur</name>
    <name type="common">Asian catfish</name>
    <name type="synonym">Macropteronotus magur</name>
    <dbReference type="NCBI Taxonomy" id="1594786"/>
    <lineage>
        <taxon>Eukaryota</taxon>
        <taxon>Metazoa</taxon>
        <taxon>Chordata</taxon>
        <taxon>Craniata</taxon>
        <taxon>Vertebrata</taxon>
        <taxon>Euteleostomi</taxon>
        <taxon>Actinopterygii</taxon>
        <taxon>Neopterygii</taxon>
        <taxon>Teleostei</taxon>
        <taxon>Ostariophysi</taxon>
        <taxon>Siluriformes</taxon>
        <taxon>Clariidae</taxon>
        <taxon>Clarias</taxon>
    </lineage>
</organism>
<dbReference type="OrthoDB" id="6159439at2759"/>
<dbReference type="InterPro" id="IPR009057">
    <property type="entry name" value="Homeodomain-like_sf"/>
</dbReference>
<sequence length="101" mass="11965">MDSPATPVPHLSHSIEDILKRPVCLASREMQKIEENIRRPIENQDRYAVCQRRHRRVRATFTAAQLEELERVFQETHYPDVHIRDWLAKRTHLSEGRVQLG</sequence>
<evidence type="ECO:0000259" key="4">
    <source>
        <dbReference type="PROSITE" id="PS50071"/>
    </source>
</evidence>
<feature type="domain" description="Homeobox" evidence="4">
    <location>
        <begin position="52"/>
        <end position="101"/>
    </location>
</feature>
<dbReference type="CDD" id="cd00086">
    <property type="entry name" value="homeodomain"/>
    <property type="match status" value="1"/>
</dbReference>
<dbReference type="PANTHER" id="PTHR24329:SF543">
    <property type="entry name" value="FI01017P-RELATED"/>
    <property type="match status" value="1"/>
</dbReference>
<dbReference type="Gene3D" id="1.10.10.60">
    <property type="entry name" value="Homeodomain-like"/>
    <property type="match status" value="1"/>
</dbReference>
<dbReference type="GO" id="GO:0000981">
    <property type="term" value="F:DNA-binding transcription factor activity, RNA polymerase II-specific"/>
    <property type="evidence" value="ECO:0007669"/>
    <property type="project" value="TreeGrafter"/>
</dbReference>
<evidence type="ECO:0000256" key="3">
    <source>
        <dbReference type="RuleBase" id="RU000682"/>
    </source>
</evidence>